<dbReference type="KEGG" id="vg:26632089"/>
<keyword evidence="2" id="KW-1185">Reference proteome</keyword>
<dbReference type="GeneID" id="26632089"/>
<evidence type="ECO:0000313" key="1">
    <source>
        <dbReference type="EMBL" id="AIW02971.1"/>
    </source>
</evidence>
<gene>
    <name evidence="1" type="ORF">PBI_LARENN_76</name>
</gene>
<reference evidence="1 2" key="1">
    <citation type="submission" date="2014-09" db="EMBL/GenBank/DDBJ databases">
        <authorList>
            <person name="King A.R."/>
            <person name="Cook R.C."/>
            <person name="Khenner E.M."/>
            <person name="Owens N.L."/>
            <person name="Sharma A."/>
            <person name="Stairs E.N."/>
            <person name="King R.A."/>
            <person name="Rinehart C.A."/>
            <person name="Serrano M.G."/>
            <person name="Buck G."/>
            <person name="Lee V."/>
            <person name="Wang Y."/>
            <person name="Carvalho R."/>
            <person name="Voegtly L."/>
            <person name="Shi R."/>
            <person name="Duckworth R."/>
            <person name="Johnson A."/>
            <person name="Loviza R."/>
            <person name="Walstead R."/>
            <person name="Shah Z."/>
            <person name="Kiflezghi M."/>
            <person name="Wade K."/>
            <person name="Anders K.R."/>
            <person name="Braun M.A."/>
            <person name="Delesalle V.A."/>
            <person name="Hughes L.E."/>
            <person name="Ware V.C."/>
            <person name="Bradley K.W."/>
            <person name="Barker L.P."/>
            <person name="Asai D.J."/>
            <person name="Bowman C.A."/>
            <person name="Russell D.A."/>
            <person name="Pope W.H."/>
            <person name="Jacobs-Sera D."/>
            <person name="Hendrix R.W."/>
            <person name="Hatfull G.F."/>
        </authorList>
    </citation>
    <scope>NUCLEOTIDE SEQUENCE [LARGE SCALE GENOMIC DNA]</scope>
</reference>
<proteinExistence type="predicted"/>
<evidence type="ECO:0000313" key="2">
    <source>
        <dbReference type="Proteomes" id="UP000030210"/>
    </source>
</evidence>
<organism evidence="1 2">
    <name type="scientific">Mycobacterium phage Larenn</name>
    <dbReference type="NCBI Taxonomy" id="1560285"/>
    <lineage>
        <taxon>Viruses</taxon>
        <taxon>Duplodnaviria</taxon>
        <taxon>Heunggongvirae</taxon>
        <taxon>Uroviricota</taxon>
        <taxon>Caudoviricetes</taxon>
        <taxon>Turbidovirus</taxon>
        <taxon>Turbidovirus larenn</taxon>
    </lineage>
</organism>
<protein>
    <submittedName>
        <fullName evidence="1">Uncharacterized protein</fullName>
    </submittedName>
</protein>
<name>A0A0A0RLY3_9CAUD</name>
<dbReference type="EMBL" id="KM677210">
    <property type="protein sequence ID" value="AIW02971.1"/>
    <property type="molecule type" value="Genomic_DNA"/>
</dbReference>
<dbReference type="Proteomes" id="UP000030210">
    <property type="component" value="Segment"/>
</dbReference>
<accession>A0A0A0RLY3</accession>
<sequence>MRHRAYGRDVIFQRPNGAEEIVARADHPDWAYRIAQALNETDPLPNLEA</sequence>
<dbReference type="RefSeq" id="YP_009205450.1">
    <property type="nucleotide sequence ID" value="NC_028877.1"/>
</dbReference>
<dbReference type="OrthoDB" id="28546at10239"/>